<organism evidence="1">
    <name type="scientific">marine sediment metagenome</name>
    <dbReference type="NCBI Taxonomy" id="412755"/>
    <lineage>
        <taxon>unclassified sequences</taxon>
        <taxon>metagenomes</taxon>
        <taxon>ecological metagenomes</taxon>
    </lineage>
</organism>
<dbReference type="AlphaFoldDB" id="A0A0F8WMS7"/>
<sequence>EDWEPEGAKEQQAGAGVVVLAAAGEMVTAHQGGWVAKSQAHAEGNSAALARLEAALRGAGKGKA</sequence>
<protein>
    <submittedName>
        <fullName evidence="1">Uncharacterized protein</fullName>
    </submittedName>
</protein>
<gene>
    <name evidence="1" type="ORF">LCGC14_3047050</name>
</gene>
<accession>A0A0F8WMS7</accession>
<proteinExistence type="predicted"/>
<name>A0A0F8WMS7_9ZZZZ</name>
<feature type="non-terminal residue" evidence="1">
    <location>
        <position position="1"/>
    </location>
</feature>
<comment type="caution">
    <text evidence="1">The sequence shown here is derived from an EMBL/GenBank/DDBJ whole genome shotgun (WGS) entry which is preliminary data.</text>
</comment>
<dbReference type="EMBL" id="LAZR01064107">
    <property type="protein sequence ID" value="KKK58182.1"/>
    <property type="molecule type" value="Genomic_DNA"/>
</dbReference>
<evidence type="ECO:0000313" key="1">
    <source>
        <dbReference type="EMBL" id="KKK58182.1"/>
    </source>
</evidence>
<reference evidence="1" key="1">
    <citation type="journal article" date="2015" name="Nature">
        <title>Complex archaea that bridge the gap between prokaryotes and eukaryotes.</title>
        <authorList>
            <person name="Spang A."/>
            <person name="Saw J.H."/>
            <person name="Jorgensen S.L."/>
            <person name="Zaremba-Niedzwiedzka K."/>
            <person name="Martijn J."/>
            <person name="Lind A.E."/>
            <person name="van Eijk R."/>
            <person name="Schleper C."/>
            <person name="Guy L."/>
            <person name="Ettema T.J."/>
        </authorList>
    </citation>
    <scope>NUCLEOTIDE SEQUENCE</scope>
</reference>